<dbReference type="KEGG" id="lbc:LACBIDRAFT_395886"/>
<accession>B0DXI0</accession>
<feature type="region of interest" description="Disordered" evidence="20">
    <location>
        <begin position="507"/>
        <end position="529"/>
    </location>
</feature>
<feature type="chain" id="PRO_5002747395" description="Alpha-amylase" evidence="21">
    <location>
        <begin position="22"/>
        <end position="562"/>
    </location>
</feature>
<dbReference type="FunFam" id="3.20.20.80:FF:000120">
    <property type="entry name" value="Alpha-amylase A"/>
    <property type="match status" value="1"/>
</dbReference>
<dbReference type="CDD" id="cd11319">
    <property type="entry name" value="AmyAc_euk_AmyA"/>
    <property type="match status" value="1"/>
</dbReference>
<feature type="disulfide bond" evidence="16">
    <location>
        <begin position="175"/>
        <end position="189"/>
    </location>
</feature>
<evidence type="ECO:0000256" key="6">
    <source>
        <dbReference type="ARBA" id="ARBA00022729"/>
    </source>
</evidence>
<keyword evidence="5 15" id="KW-0479">Metal-binding</keyword>
<feature type="active site" description="Proton donor" evidence="13">
    <location>
        <position position="255"/>
    </location>
</feature>
<gene>
    <name evidence="23" type="primary">LbAmy1a</name>
    <name evidence="23" type="ORF">LACBIDRAFT_395886</name>
</gene>
<evidence type="ECO:0000256" key="9">
    <source>
        <dbReference type="ARBA" id="ARBA00023157"/>
    </source>
</evidence>
<dbReference type="InParanoid" id="B0DXI0"/>
<dbReference type="InterPro" id="IPR015340">
    <property type="entry name" value="A_amylase_C_dom"/>
</dbReference>
<dbReference type="InterPro" id="IPR006047">
    <property type="entry name" value="GH13_cat_dom"/>
</dbReference>
<dbReference type="Proteomes" id="UP000001194">
    <property type="component" value="Unassembled WGS sequence"/>
</dbReference>
<feature type="disulfide bond" evidence="16">
    <location>
        <begin position="50"/>
        <end position="58"/>
    </location>
</feature>
<evidence type="ECO:0000256" key="4">
    <source>
        <dbReference type="ARBA" id="ARBA00012595"/>
    </source>
</evidence>
<feature type="binding site" evidence="17">
    <location>
        <position position="229"/>
    </location>
    <ligand>
        <name>substrate</name>
    </ligand>
</feature>
<dbReference type="EMBL" id="DS547147">
    <property type="protein sequence ID" value="EDR00622.1"/>
    <property type="molecule type" value="Genomic_DNA"/>
</dbReference>
<evidence type="ECO:0000256" key="7">
    <source>
        <dbReference type="ARBA" id="ARBA00022801"/>
    </source>
</evidence>
<keyword evidence="7 19" id="KW-0378">Hydrolase</keyword>
<sequence length="562" mass="59675">MFATRFYVFSVLLLAVPTTFAASASDWRGRAIYQLLTDRFSQTNNQATPCNPTQALYCNGTWNGITNRLDYIQGMGFDSIWISPVVANVEQTTAYGQAYHGYWAQDITSLNPHFGTADDLKALSSALHKRGMYLMVDVVVNHFVSTSSVATSDNANLDFSKLVPFSNASDFHPYCFITDFNNQTNVEQCWLGDQHLPLADLNTENPSIVSTMNNWIQGLVKSYGIDGLRIDTAKHVRKDFWPAFAMSAGVFTMGEVLIGDVGYVAPYTQVLDSVLDYPNYYTLTSAFSSQTGNLSALISSVTASQKSYSTPSVVGSFLENHDNPRFQSITQDISLVKNAMTWPFIQDGIPILYQGQEQGFTGGVVPANQEALWTTGFNTSNKPLVTHVTTLNAARKAAAAANSTFLTTPLKFVTQQDPSLLAVSKPPLVALLSNLGSNSAKSSTWVASGVASANEVLVDVLSCAIVKADGSGGVSVPVVGGLPQVLIPASALAKNGAVCPSVATGATGATGSSSSTTLATAKPSPSTKSGAISIRSGLGFGGMGDGWRVLGVVLLGLLAQGW</sequence>
<comment type="similarity">
    <text evidence="3 18">Belongs to the glycosyl hydrolase 13 family.</text>
</comment>
<dbReference type="PANTHER" id="PTHR10357">
    <property type="entry name" value="ALPHA-AMYLASE FAMILY MEMBER"/>
    <property type="match status" value="1"/>
</dbReference>
<evidence type="ECO:0000256" key="10">
    <source>
        <dbReference type="ARBA" id="ARBA00023180"/>
    </source>
</evidence>
<evidence type="ECO:0000256" key="1">
    <source>
        <dbReference type="ARBA" id="ARBA00000548"/>
    </source>
</evidence>
<evidence type="ECO:0000256" key="15">
    <source>
        <dbReference type="PIRSR" id="PIRSR001024-3"/>
    </source>
</evidence>
<keyword evidence="12 19" id="KW-0326">Glycosidase</keyword>
<feature type="binding site" evidence="17">
    <location>
        <position position="142"/>
    </location>
    <ligand>
        <name>substrate</name>
    </ligand>
</feature>
<dbReference type="EC" id="3.2.1.1" evidence="4 19"/>
<evidence type="ECO:0000256" key="17">
    <source>
        <dbReference type="PIRSR" id="PIRSR001024-5"/>
    </source>
</evidence>
<dbReference type="SMART" id="SM00642">
    <property type="entry name" value="Aamy"/>
    <property type="match status" value="1"/>
</dbReference>
<feature type="binding site" evidence="15">
    <location>
        <position position="231"/>
    </location>
    <ligand>
        <name>Ca(2+)</name>
        <dbReference type="ChEBI" id="CHEBI:29108"/>
        <label>2</label>
    </ligand>
</feature>
<feature type="signal peptide" evidence="21">
    <location>
        <begin position="1"/>
        <end position="21"/>
    </location>
</feature>
<feature type="binding site" evidence="17">
    <location>
        <position position="103"/>
    </location>
    <ligand>
        <name>substrate</name>
    </ligand>
</feature>
<dbReference type="Gene3D" id="2.60.40.1180">
    <property type="entry name" value="Golgi alpha-mannosidase II"/>
    <property type="match status" value="1"/>
</dbReference>
<dbReference type="HOGENOM" id="CLU_006462_7_2_1"/>
<evidence type="ECO:0000256" key="18">
    <source>
        <dbReference type="RuleBase" id="RU003615"/>
    </source>
</evidence>
<evidence type="ECO:0000256" key="11">
    <source>
        <dbReference type="ARBA" id="ARBA00023277"/>
    </source>
</evidence>
<dbReference type="OrthoDB" id="204980at2759"/>
<feature type="binding site" evidence="15">
    <location>
        <position position="255"/>
    </location>
    <ligand>
        <name>Ca(2+)</name>
        <dbReference type="ChEBI" id="CHEBI:29108"/>
        <label>2</label>
    </ligand>
</feature>
<feature type="site" description="Transition state stabilizer" evidence="14">
    <location>
        <position position="322"/>
    </location>
</feature>
<feature type="domain" description="Glycosyl hydrolase family 13 catalytic" evidence="22">
    <location>
        <begin position="34"/>
        <end position="395"/>
    </location>
</feature>
<dbReference type="Pfam" id="PF00128">
    <property type="entry name" value="Alpha-amylase"/>
    <property type="match status" value="1"/>
</dbReference>
<dbReference type="SUPFAM" id="SSF51445">
    <property type="entry name" value="(Trans)glycosidases"/>
    <property type="match status" value="1"/>
</dbReference>
<feature type="binding site" evidence="15">
    <location>
        <position position="141"/>
    </location>
    <ligand>
        <name>Ca(2+)</name>
        <dbReference type="ChEBI" id="CHEBI:29108"/>
        <label>1</label>
    </ligand>
</feature>
<dbReference type="STRING" id="486041.B0DXI0"/>
<evidence type="ECO:0000256" key="2">
    <source>
        <dbReference type="ARBA" id="ARBA00001913"/>
    </source>
</evidence>
<reference evidence="23 24" key="1">
    <citation type="journal article" date="2008" name="Nature">
        <title>The genome of Laccaria bicolor provides insights into mycorrhizal symbiosis.</title>
        <authorList>
            <person name="Martin F."/>
            <person name="Aerts A."/>
            <person name="Ahren D."/>
            <person name="Brun A."/>
            <person name="Danchin E.G.J."/>
            <person name="Duchaussoy F."/>
            <person name="Gibon J."/>
            <person name="Kohler A."/>
            <person name="Lindquist E."/>
            <person name="Pereda V."/>
            <person name="Salamov A."/>
            <person name="Shapiro H.J."/>
            <person name="Wuyts J."/>
            <person name="Blaudez D."/>
            <person name="Buee M."/>
            <person name="Brokstein P."/>
            <person name="Canbaeck B."/>
            <person name="Cohen D."/>
            <person name="Courty P.E."/>
            <person name="Coutinho P.M."/>
            <person name="Delaruelle C."/>
            <person name="Detter J.C."/>
            <person name="Deveau A."/>
            <person name="DiFazio S."/>
            <person name="Duplessis S."/>
            <person name="Fraissinet-Tachet L."/>
            <person name="Lucic E."/>
            <person name="Frey-Klett P."/>
            <person name="Fourrey C."/>
            <person name="Feussner I."/>
            <person name="Gay G."/>
            <person name="Grimwood J."/>
            <person name="Hoegger P.J."/>
            <person name="Jain P."/>
            <person name="Kilaru S."/>
            <person name="Labbe J."/>
            <person name="Lin Y.C."/>
            <person name="Legue V."/>
            <person name="Le Tacon F."/>
            <person name="Marmeisse R."/>
            <person name="Melayah D."/>
            <person name="Montanini B."/>
            <person name="Muratet M."/>
            <person name="Nehls U."/>
            <person name="Niculita-Hirzel H."/>
            <person name="Oudot-Le Secq M.P."/>
            <person name="Peter M."/>
            <person name="Quesneville H."/>
            <person name="Rajashekar B."/>
            <person name="Reich M."/>
            <person name="Rouhier N."/>
            <person name="Schmutz J."/>
            <person name="Yin T."/>
            <person name="Chalot M."/>
            <person name="Henrissat B."/>
            <person name="Kuees U."/>
            <person name="Lucas S."/>
            <person name="Van de Peer Y."/>
            <person name="Podila G.K."/>
            <person name="Polle A."/>
            <person name="Pukkila P.J."/>
            <person name="Richardson P.M."/>
            <person name="Rouze P."/>
            <person name="Sanders I.R."/>
            <person name="Stajich J.E."/>
            <person name="Tunlid A."/>
            <person name="Tuskan G."/>
            <person name="Grigoriev I.V."/>
        </authorList>
    </citation>
    <scope>NUCLEOTIDE SEQUENCE [LARGE SCALE GENOMIC DNA]</scope>
    <source>
        <strain evidence="24">S238N-H82 / ATCC MYA-4686</strain>
    </source>
</reference>
<feature type="compositionally biased region" description="Low complexity" evidence="20">
    <location>
        <begin position="507"/>
        <end position="527"/>
    </location>
</feature>
<evidence type="ECO:0000256" key="14">
    <source>
        <dbReference type="PIRSR" id="PIRSR001024-2"/>
    </source>
</evidence>
<dbReference type="GO" id="GO:0005509">
    <property type="term" value="F:calcium ion binding"/>
    <property type="evidence" value="ECO:0007669"/>
    <property type="project" value="InterPro"/>
</dbReference>
<dbReference type="InterPro" id="IPR017853">
    <property type="entry name" value="GH"/>
</dbReference>
<protein>
    <recommendedName>
        <fullName evidence="4 19">Alpha-amylase</fullName>
        <ecNumber evidence="4 19">3.2.1.1</ecNumber>
    </recommendedName>
</protein>
<feature type="binding site" evidence="15">
    <location>
        <position position="200"/>
    </location>
    <ligand>
        <name>Ca(2+)</name>
        <dbReference type="ChEBI" id="CHEBI:29108"/>
        <label>1</label>
    </ligand>
</feature>
<keyword evidence="6 21" id="KW-0732">Signal</keyword>
<keyword evidence="11 19" id="KW-0119">Carbohydrate metabolism</keyword>
<evidence type="ECO:0000256" key="20">
    <source>
        <dbReference type="SAM" id="MobiDB-lite"/>
    </source>
</evidence>
<feature type="binding site" evidence="17">
    <location>
        <position position="259"/>
    </location>
    <ligand>
        <name>substrate</name>
    </ligand>
</feature>
<evidence type="ECO:0000259" key="22">
    <source>
        <dbReference type="SMART" id="SM00642"/>
    </source>
</evidence>
<dbReference type="InterPro" id="IPR013777">
    <property type="entry name" value="A-amylase-like"/>
</dbReference>
<evidence type="ECO:0000313" key="24">
    <source>
        <dbReference type="Proteomes" id="UP000001194"/>
    </source>
</evidence>
<feature type="active site" description="Nucleophile" evidence="13">
    <location>
        <position position="231"/>
    </location>
</feature>
<dbReference type="AlphaFoldDB" id="B0DXI0"/>
<proteinExistence type="inferred from homology"/>
<keyword evidence="10" id="KW-0325">Glycoprotein</keyword>
<dbReference type="Pfam" id="PF09260">
    <property type="entry name" value="A_amylase_dom_C"/>
    <property type="match status" value="1"/>
</dbReference>
<dbReference type="PANTHER" id="PTHR10357:SF215">
    <property type="entry name" value="ALPHA-AMYLASE 1"/>
    <property type="match status" value="1"/>
</dbReference>
<evidence type="ECO:0000256" key="19">
    <source>
        <dbReference type="RuleBase" id="RU361134"/>
    </source>
</evidence>
<evidence type="ECO:0000256" key="16">
    <source>
        <dbReference type="PIRSR" id="PIRSR001024-4"/>
    </source>
</evidence>
<evidence type="ECO:0000256" key="3">
    <source>
        <dbReference type="ARBA" id="ARBA00008061"/>
    </source>
</evidence>
<dbReference type="RefSeq" id="XP_001888631.1">
    <property type="nucleotide sequence ID" value="XM_001888596.1"/>
</dbReference>
<comment type="catalytic activity">
    <reaction evidence="1 19">
        <text>Endohydrolysis of (1-&gt;4)-alpha-D-glucosidic linkages in polysaccharides containing three or more (1-&gt;4)-alpha-linked D-glucose units.</text>
        <dbReference type="EC" id="3.2.1.1"/>
    </reaction>
</comment>
<comment type="cofactor">
    <cofactor evidence="2">
        <name>Ca(2+)</name>
        <dbReference type="ChEBI" id="CHEBI:29108"/>
    </cofactor>
</comment>
<feature type="binding site" evidence="15">
    <location>
        <position position="187"/>
    </location>
    <ligand>
        <name>Ca(2+)</name>
        <dbReference type="ChEBI" id="CHEBI:29108"/>
        <label>1</label>
    </ligand>
</feature>
<evidence type="ECO:0000313" key="23">
    <source>
        <dbReference type="EMBL" id="EDR00622.1"/>
    </source>
</evidence>
<name>B0DXI0_LACBS</name>
<dbReference type="InterPro" id="IPR013780">
    <property type="entry name" value="Glyco_hydro_b"/>
</dbReference>
<evidence type="ECO:0000256" key="13">
    <source>
        <dbReference type="PIRSR" id="PIRSR001024-1"/>
    </source>
</evidence>
<dbReference type="GO" id="GO:0016052">
    <property type="term" value="P:carbohydrate catabolic process"/>
    <property type="evidence" value="ECO:0007669"/>
    <property type="project" value="InterPro"/>
</dbReference>
<feature type="binding site" evidence="15">
    <location>
        <position position="235"/>
    </location>
    <ligand>
        <name>Ca(2+)</name>
        <dbReference type="ChEBI" id="CHEBI:29108"/>
        <label>1</label>
    </ligand>
</feature>
<organism evidence="24">
    <name type="scientific">Laccaria bicolor (strain S238N-H82 / ATCC MYA-4686)</name>
    <name type="common">Bicoloured deceiver</name>
    <name type="synonym">Laccaria laccata var. bicolor</name>
    <dbReference type="NCBI Taxonomy" id="486041"/>
    <lineage>
        <taxon>Eukaryota</taxon>
        <taxon>Fungi</taxon>
        <taxon>Dikarya</taxon>
        <taxon>Basidiomycota</taxon>
        <taxon>Agaricomycotina</taxon>
        <taxon>Agaricomycetes</taxon>
        <taxon>Agaricomycetidae</taxon>
        <taxon>Agaricales</taxon>
        <taxon>Agaricineae</taxon>
        <taxon>Hydnangiaceae</taxon>
        <taxon>Laccaria</taxon>
    </lineage>
</organism>
<dbReference type="SUPFAM" id="SSF51011">
    <property type="entry name" value="Glycosyl hydrolase domain"/>
    <property type="match status" value="1"/>
</dbReference>
<evidence type="ECO:0000256" key="21">
    <source>
        <dbReference type="SAM" id="SignalP"/>
    </source>
</evidence>
<evidence type="ECO:0000256" key="8">
    <source>
        <dbReference type="ARBA" id="ARBA00022837"/>
    </source>
</evidence>
<evidence type="ECO:0000256" key="12">
    <source>
        <dbReference type="ARBA" id="ARBA00023295"/>
    </source>
</evidence>
<dbReference type="GO" id="GO:0004556">
    <property type="term" value="F:alpha-amylase activity"/>
    <property type="evidence" value="ECO:0007669"/>
    <property type="project" value="UniProtKB-UniRule"/>
</dbReference>
<dbReference type="PIRSF" id="PIRSF001024">
    <property type="entry name" value="Alph-amyl_fung"/>
    <property type="match status" value="1"/>
</dbReference>
<dbReference type="Gene3D" id="3.20.20.80">
    <property type="entry name" value="Glycosidases"/>
    <property type="match status" value="1"/>
</dbReference>
<dbReference type="PRINTS" id="PR00110">
    <property type="entry name" value="ALPHAAMYLASE"/>
</dbReference>
<keyword evidence="8 15" id="KW-0106">Calcium</keyword>
<dbReference type="InterPro" id="IPR006046">
    <property type="entry name" value="Alpha_amylase"/>
</dbReference>
<dbReference type="GeneID" id="6084337"/>
<dbReference type="FunCoup" id="B0DXI0">
    <property type="interactions" value="131"/>
</dbReference>
<keyword evidence="24" id="KW-1185">Reference proteome</keyword>
<evidence type="ECO:0000256" key="5">
    <source>
        <dbReference type="ARBA" id="ARBA00022723"/>
    </source>
</evidence>
<feature type="binding site" evidence="17">
    <location>
        <position position="322"/>
    </location>
    <ligand>
        <name>substrate</name>
    </ligand>
</feature>
<keyword evidence="9 16" id="KW-1015">Disulfide bond</keyword>